<protein>
    <submittedName>
        <fullName evidence="3">DUF3631 domain-containing protein</fullName>
    </submittedName>
</protein>
<feature type="region of interest" description="Disordered" evidence="1">
    <location>
        <begin position="388"/>
        <end position="414"/>
    </location>
</feature>
<evidence type="ECO:0000313" key="4">
    <source>
        <dbReference type="Proteomes" id="UP001183414"/>
    </source>
</evidence>
<dbReference type="EMBL" id="JAVREQ010000013">
    <property type="protein sequence ID" value="MDT0380289.1"/>
    <property type="molecule type" value="Genomic_DNA"/>
</dbReference>
<sequence>MTAIDGPALLDEIERFHRRFNAFPSEAAYVATVLWDAHTHLLDCFDSTPRLAFLSPEPGSGKTRALEVIATLVPRPMHAVNASPAALFRAVADETGRPVILFDEIDTVFGAKAKDANEDLRGLLNAGHRRSGVSYRCVADGQGNQSVVPFPSYCAVALGGLGTLPDTILARSIVVRMRRRARHETVEPFRARIHEKEGNQLRDQLAQWAEQITEKVDGAWPVMPDGITDRPADVWEPLLAVADAAGGRWPERARAACVELVTAVDEDDRASLGVKLLTDLRDAVFPGESAVSTVEILHLLNAMEDAPWGDLDGRPLTARGLSRMLGEYVTGRGKRIRSRTIRIGGQPTKGYHVEDLADAWARYCPAPPGGGPQNSVTPVTTPLTPTLTSDEAVTPEGACNRNGAVSQAPATTAP</sequence>
<evidence type="ECO:0000313" key="3">
    <source>
        <dbReference type="EMBL" id="MDT0380289.1"/>
    </source>
</evidence>
<dbReference type="Proteomes" id="UP001183414">
    <property type="component" value="Unassembled WGS sequence"/>
</dbReference>
<dbReference type="Pfam" id="PF12307">
    <property type="entry name" value="DUF3631"/>
    <property type="match status" value="1"/>
</dbReference>
<keyword evidence="4" id="KW-1185">Reference proteome</keyword>
<dbReference type="SUPFAM" id="SSF52540">
    <property type="entry name" value="P-loop containing nucleoside triphosphate hydrolases"/>
    <property type="match status" value="1"/>
</dbReference>
<evidence type="ECO:0000259" key="2">
    <source>
        <dbReference type="Pfam" id="PF12307"/>
    </source>
</evidence>
<organism evidence="3 4">
    <name type="scientific">Streptomyces hazeniae</name>
    <dbReference type="NCBI Taxonomy" id="3075538"/>
    <lineage>
        <taxon>Bacteria</taxon>
        <taxon>Bacillati</taxon>
        <taxon>Actinomycetota</taxon>
        <taxon>Actinomycetes</taxon>
        <taxon>Kitasatosporales</taxon>
        <taxon>Streptomycetaceae</taxon>
        <taxon>Streptomyces</taxon>
    </lineage>
</organism>
<gene>
    <name evidence="3" type="ORF">RM572_16165</name>
</gene>
<proteinExistence type="predicted"/>
<dbReference type="InterPro" id="IPR027417">
    <property type="entry name" value="P-loop_NTPase"/>
</dbReference>
<feature type="domain" description="DUF3631" evidence="2">
    <location>
        <begin position="176"/>
        <end position="363"/>
    </location>
</feature>
<dbReference type="InterPro" id="IPR022081">
    <property type="entry name" value="DUF3631"/>
</dbReference>
<comment type="caution">
    <text evidence="3">The sequence shown here is derived from an EMBL/GenBank/DDBJ whole genome shotgun (WGS) entry which is preliminary data.</text>
</comment>
<reference evidence="4" key="1">
    <citation type="submission" date="2023-07" db="EMBL/GenBank/DDBJ databases">
        <title>30 novel species of actinomycetes from the DSMZ collection.</title>
        <authorList>
            <person name="Nouioui I."/>
        </authorList>
    </citation>
    <scope>NUCLEOTIDE SEQUENCE [LARGE SCALE GENOMIC DNA]</scope>
    <source>
        <strain evidence="4">DSM 42041</strain>
    </source>
</reference>
<dbReference type="RefSeq" id="WP_311674043.1">
    <property type="nucleotide sequence ID" value="NZ_JAVREQ010000013.1"/>
</dbReference>
<evidence type="ECO:0000256" key="1">
    <source>
        <dbReference type="SAM" id="MobiDB-lite"/>
    </source>
</evidence>
<feature type="compositionally biased region" description="Polar residues" evidence="1">
    <location>
        <begin position="403"/>
        <end position="414"/>
    </location>
</feature>
<name>A0ABU2NTH3_9ACTN</name>
<accession>A0ABU2NTH3</accession>